<dbReference type="CDD" id="cd00086">
    <property type="entry name" value="homeodomain"/>
    <property type="match status" value="1"/>
</dbReference>
<proteinExistence type="inferred from homology"/>
<dbReference type="InterPro" id="IPR006563">
    <property type="entry name" value="POX_dom"/>
</dbReference>
<evidence type="ECO:0000256" key="8">
    <source>
        <dbReference type="PROSITE-ProRule" id="PRU00108"/>
    </source>
</evidence>
<evidence type="ECO:0000256" key="4">
    <source>
        <dbReference type="ARBA" id="ARBA00023125"/>
    </source>
</evidence>
<keyword evidence="6" id="KW-0804">Transcription</keyword>
<dbReference type="Gene3D" id="1.10.10.60">
    <property type="entry name" value="Homeodomain-like"/>
    <property type="match status" value="1"/>
</dbReference>
<dbReference type="GO" id="GO:0006355">
    <property type="term" value="P:regulation of DNA-templated transcription"/>
    <property type="evidence" value="ECO:0007669"/>
    <property type="project" value="InterPro"/>
</dbReference>
<evidence type="ECO:0000259" key="10">
    <source>
        <dbReference type="PROSITE" id="PS50071"/>
    </source>
</evidence>
<name>A0A7I8K1R7_SPIIN</name>
<gene>
    <name evidence="11" type="ORF">SI8410_01001772</name>
</gene>
<keyword evidence="3" id="KW-0805">Transcription regulation</keyword>
<dbReference type="GO" id="GO:0005634">
    <property type="term" value="C:nucleus"/>
    <property type="evidence" value="ECO:0007669"/>
    <property type="project" value="UniProtKB-SubCell"/>
</dbReference>
<keyword evidence="4 8" id="KW-0238">DNA-binding</keyword>
<feature type="domain" description="Homeobox" evidence="10">
    <location>
        <begin position="341"/>
        <end position="404"/>
    </location>
</feature>
<dbReference type="FunFam" id="1.10.10.60:FF:000117">
    <property type="entry name" value="BEL1-like homeodomain protein 9"/>
    <property type="match status" value="1"/>
</dbReference>
<dbReference type="Proteomes" id="UP000663760">
    <property type="component" value="Chromosome 1"/>
</dbReference>
<feature type="region of interest" description="Disordered" evidence="9">
    <location>
        <begin position="43"/>
        <end position="62"/>
    </location>
</feature>
<dbReference type="InterPro" id="IPR050224">
    <property type="entry name" value="TALE_homeobox"/>
</dbReference>
<dbReference type="InterPro" id="IPR008422">
    <property type="entry name" value="KN_HD"/>
</dbReference>
<evidence type="ECO:0000256" key="6">
    <source>
        <dbReference type="ARBA" id="ARBA00023163"/>
    </source>
</evidence>
<feature type="compositionally biased region" description="Basic and acidic residues" evidence="9">
    <location>
        <begin position="417"/>
        <end position="426"/>
    </location>
</feature>
<keyword evidence="7 8" id="KW-0539">Nucleus</keyword>
<evidence type="ECO:0000256" key="3">
    <source>
        <dbReference type="ARBA" id="ARBA00023015"/>
    </source>
</evidence>
<accession>A0A7I8K1R7</accession>
<dbReference type="EMBL" id="LR746264">
    <property type="protein sequence ID" value="CAA7389801.1"/>
    <property type="molecule type" value="Genomic_DNA"/>
</dbReference>
<comment type="similarity">
    <text evidence="2">Belongs to the TALE/BELL homeobox family.</text>
</comment>
<organism evidence="11 12">
    <name type="scientific">Spirodela intermedia</name>
    <name type="common">Intermediate duckweed</name>
    <dbReference type="NCBI Taxonomy" id="51605"/>
    <lineage>
        <taxon>Eukaryota</taxon>
        <taxon>Viridiplantae</taxon>
        <taxon>Streptophyta</taxon>
        <taxon>Embryophyta</taxon>
        <taxon>Tracheophyta</taxon>
        <taxon>Spermatophyta</taxon>
        <taxon>Magnoliopsida</taxon>
        <taxon>Liliopsida</taxon>
        <taxon>Araceae</taxon>
        <taxon>Lemnoideae</taxon>
        <taxon>Spirodela</taxon>
    </lineage>
</organism>
<dbReference type="SUPFAM" id="SSF46689">
    <property type="entry name" value="Homeodomain-like"/>
    <property type="match status" value="1"/>
</dbReference>
<dbReference type="OrthoDB" id="10056939at2759"/>
<dbReference type="InterPro" id="IPR001356">
    <property type="entry name" value="HD"/>
</dbReference>
<evidence type="ECO:0000313" key="11">
    <source>
        <dbReference type="EMBL" id="CAA7389801.1"/>
    </source>
</evidence>
<dbReference type="SMART" id="SM00389">
    <property type="entry name" value="HOX"/>
    <property type="match status" value="1"/>
</dbReference>
<comment type="subcellular location">
    <subcellularLocation>
        <location evidence="1 8">Nucleus</location>
    </subcellularLocation>
</comment>
<feature type="region of interest" description="Disordered" evidence="9">
    <location>
        <begin position="417"/>
        <end position="459"/>
    </location>
</feature>
<dbReference type="SMART" id="SM00574">
    <property type="entry name" value="POX"/>
    <property type="match status" value="1"/>
</dbReference>
<evidence type="ECO:0000313" key="12">
    <source>
        <dbReference type="Proteomes" id="UP000663760"/>
    </source>
</evidence>
<keyword evidence="12" id="KW-1185">Reference proteome</keyword>
<evidence type="ECO:0000256" key="1">
    <source>
        <dbReference type="ARBA" id="ARBA00004123"/>
    </source>
</evidence>
<dbReference type="PROSITE" id="PS50071">
    <property type="entry name" value="HOMEOBOX_2"/>
    <property type="match status" value="1"/>
</dbReference>
<dbReference type="InterPro" id="IPR009057">
    <property type="entry name" value="Homeodomain-like_sf"/>
</dbReference>
<reference evidence="11" key="1">
    <citation type="submission" date="2020-02" db="EMBL/GenBank/DDBJ databases">
        <authorList>
            <person name="Scholz U."/>
            <person name="Mascher M."/>
            <person name="Fiebig A."/>
        </authorList>
    </citation>
    <scope>NUCLEOTIDE SEQUENCE</scope>
</reference>
<dbReference type="PANTHER" id="PTHR11850">
    <property type="entry name" value="HOMEOBOX PROTEIN TRANSCRIPTION FACTORS"/>
    <property type="match status" value="1"/>
</dbReference>
<dbReference type="Pfam" id="PF07526">
    <property type="entry name" value="POX"/>
    <property type="match status" value="1"/>
</dbReference>
<feature type="compositionally biased region" description="Polar residues" evidence="9">
    <location>
        <begin position="427"/>
        <end position="458"/>
    </location>
</feature>
<sequence length="570" mass="62444">MSESYPGGEGQHQQVMVDGVATAGGVCLPFYHVPQQCRREKLRYPNANDSPPLHPHTSTASPPSFFHYQPSTATSFTFPCSSSYHMLNAGSSPSVAYEYGTGSAFNVLDHHSLFDGGVHHQQTHGVSLSLSSSVASPSHHPHQDHLIGTASLGGGPVRMEPVPAGPFTGYATILKGSRFLRPAQQMLEEVCGGGGAGGLAGDNGDEAEPLDFATESVGEVDRNLDGSISGEQRRMKTRLVSMLEEVYRRYRLYFQQIQAVITSFEAVAGLNMAAPYTPLAVRTLSKHFRCLKEAISSQLRFVNEPFGKDGQSKDEISGHKFMTGGFGYQRAASGSAQINQQPAWRPQRGLPERAVAVLRGWLFEHFLHPYPTDMDKQMLAKQTGLSRNQVSNWFINARVRLWKPMVEEIHSLELRRKVSDSDDNRNSSKQPDVSSSSFASPVNEQTHPSSSSLKNQEQLPHKRFQNELADIAGHVQEPVNFSLENLSSSHHRLDAPMAGVTAGGGHGGVSLTLGLHQNNGYCLSEQLPLNVVRRFGLEESNVAYVMGGFEGQERQFGKEFDGQLLRDFVA</sequence>
<evidence type="ECO:0000256" key="7">
    <source>
        <dbReference type="ARBA" id="ARBA00023242"/>
    </source>
</evidence>
<evidence type="ECO:0000256" key="5">
    <source>
        <dbReference type="ARBA" id="ARBA00023155"/>
    </source>
</evidence>
<evidence type="ECO:0000256" key="2">
    <source>
        <dbReference type="ARBA" id="ARBA00006454"/>
    </source>
</evidence>
<dbReference type="GO" id="GO:0003677">
    <property type="term" value="F:DNA binding"/>
    <property type="evidence" value="ECO:0007669"/>
    <property type="project" value="UniProtKB-UniRule"/>
</dbReference>
<dbReference type="Pfam" id="PF05920">
    <property type="entry name" value="Homeobox_KN"/>
    <property type="match status" value="1"/>
</dbReference>
<feature type="DNA-binding region" description="Homeobox" evidence="8">
    <location>
        <begin position="343"/>
        <end position="405"/>
    </location>
</feature>
<dbReference type="AlphaFoldDB" id="A0A7I8K1R7"/>
<protein>
    <recommendedName>
        <fullName evidence="10">Homeobox domain-containing protein</fullName>
    </recommendedName>
</protein>
<keyword evidence="5 8" id="KW-0371">Homeobox</keyword>
<evidence type="ECO:0000256" key="9">
    <source>
        <dbReference type="SAM" id="MobiDB-lite"/>
    </source>
</evidence>